<dbReference type="PROSITE" id="PS51257">
    <property type="entry name" value="PROKAR_LIPOPROTEIN"/>
    <property type="match status" value="1"/>
</dbReference>
<dbReference type="EMBL" id="JAIWYP010000006">
    <property type="protein sequence ID" value="KAH3807181.1"/>
    <property type="molecule type" value="Genomic_DNA"/>
</dbReference>
<accession>A0A9D4FZB2</accession>
<dbReference type="Proteomes" id="UP000828390">
    <property type="component" value="Unassembled WGS sequence"/>
</dbReference>
<keyword evidence="2" id="KW-1185">Reference proteome</keyword>
<dbReference type="AlphaFoldDB" id="A0A9D4FZB2"/>
<organism evidence="1 2">
    <name type="scientific">Dreissena polymorpha</name>
    <name type="common">Zebra mussel</name>
    <name type="synonym">Mytilus polymorpha</name>
    <dbReference type="NCBI Taxonomy" id="45954"/>
    <lineage>
        <taxon>Eukaryota</taxon>
        <taxon>Metazoa</taxon>
        <taxon>Spiralia</taxon>
        <taxon>Lophotrochozoa</taxon>
        <taxon>Mollusca</taxon>
        <taxon>Bivalvia</taxon>
        <taxon>Autobranchia</taxon>
        <taxon>Heteroconchia</taxon>
        <taxon>Euheterodonta</taxon>
        <taxon>Imparidentia</taxon>
        <taxon>Neoheterodontei</taxon>
        <taxon>Myida</taxon>
        <taxon>Dreissenoidea</taxon>
        <taxon>Dreissenidae</taxon>
        <taxon>Dreissena</taxon>
    </lineage>
</organism>
<evidence type="ECO:0000313" key="2">
    <source>
        <dbReference type="Proteomes" id="UP000828390"/>
    </source>
</evidence>
<dbReference type="SUPFAM" id="SSF48452">
    <property type="entry name" value="TPR-like"/>
    <property type="match status" value="1"/>
</dbReference>
<comment type="caution">
    <text evidence="1">The sequence shown here is derived from an EMBL/GenBank/DDBJ whole genome shotgun (WGS) entry which is preliminary data.</text>
</comment>
<proteinExistence type="predicted"/>
<dbReference type="Gene3D" id="1.25.40.10">
    <property type="entry name" value="Tetratricopeptide repeat domain"/>
    <property type="match status" value="1"/>
</dbReference>
<reference evidence="1" key="2">
    <citation type="submission" date="2020-11" db="EMBL/GenBank/DDBJ databases">
        <authorList>
            <person name="McCartney M.A."/>
            <person name="Auch B."/>
            <person name="Kono T."/>
            <person name="Mallez S."/>
            <person name="Becker A."/>
            <person name="Gohl D.M."/>
            <person name="Silverstein K.A.T."/>
            <person name="Koren S."/>
            <person name="Bechman K.B."/>
            <person name="Herman A."/>
            <person name="Abrahante J.E."/>
            <person name="Garbe J."/>
        </authorList>
    </citation>
    <scope>NUCLEOTIDE SEQUENCE</scope>
    <source>
        <strain evidence="1">Duluth1</strain>
        <tissue evidence="1">Whole animal</tissue>
    </source>
</reference>
<protein>
    <submittedName>
        <fullName evidence="1">Uncharacterized protein</fullName>
    </submittedName>
</protein>
<name>A0A9D4FZB2_DREPO</name>
<gene>
    <name evidence="1" type="ORF">DPMN_135514</name>
</gene>
<sequence>MHVKRDAGRLLNDNFLNEALQLYSLALLGCELCPTMPMVVEERPKLLCNRSLVCLKLRRFKDAEEDAKMAVAVCPAFVKVNQCWL</sequence>
<reference evidence="1" key="1">
    <citation type="journal article" date="2019" name="bioRxiv">
        <title>The Genome of the Zebra Mussel, Dreissena polymorpha: A Resource for Invasive Species Research.</title>
        <authorList>
            <person name="McCartney M.A."/>
            <person name="Auch B."/>
            <person name="Kono T."/>
            <person name="Mallez S."/>
            <person name="Zhang Y."/>
            <person name="Obille A."/>
            <person name="Becker A."/>
            <person name="Abrahante J.E."/>
            <person name="Garbe J."/>
            <person name="Badalamenti J.P."/>
            <person name="Herman A."/>
            <person name="Mangelson H."/>
            <person name="Liachko I."/>
            <person name="Sullivan S."/>
            <person name="Sone E.D."/>
            <person name="Koren S."/>
            <person name="Silverstein K.A.T."/>
            <person name="Beckman K.B."/>
            <person name="Gohl D.M."/>
        </authorList>
    </citation>
    <scope>NUCLEOTIDE SEQUENCE</scope>
    <source>
        <strain evidence="1">Duluth1</strain>
        <tissue evidence="1">Whole animal</tissue>
    </source>
</reference>
<evidence type="ECO:0000313" key="1">
    <source>
        <dbReference type="EMBL" id="KAH3807181.1"/>
    </source>
</evidence>
<dbReference type="InterPro" id="IPR011990">
    <property type="entry name" value="TPR-like_helical_dom_sf"/>
</dbReference>